<dbReference type="Proteomes" id="UP001501265">
    <property type="component" value="Unassembled WGS sequence"/>
</dbReference>
<name>A0ABP9BUG9_9ACTN</name>
<evidence type="ECO:0000313" key="2">
    <source>
        <dbReference type="Proteomes" id="UP001501265"/>
    </source>
</evidence>
<protein>
    <submittedName>
        <fullName evidence="1">Uncharacterized protein</fullName>
    </submittedName>
</protein>
<sequence>MAWPLQAMVPLGSRGVTETSESRIRGCFCGCGENAEVDRWFAQGHEVTAAAALHAVQGLRLAHELVSLGYGPERSVVQTAVEEAGWARCPGCPHIGPAAHTCAADALAGDQSPVSPPALAESGPAQGRLLPAADDPTWEAVPLHLRQALRGPAKELVSPARGPLAARENHHLLRAVRAASRMQMTGAHWILLLTVSRNSLGSRRSQRAQQMYAVLEQVADRHAVRAGEPTRHS</sequence>
<accession>A0ABP9BUG9</accession>
<reference evidence="2" key="1">
    <citation type="journal article" date="2019" name="Int. J. Syst. Evol. Microbiol.">
        <title>The Global Catalogue of Microorganisms (GCM) 10K type strain sequencing project: providing services to taxonomists for standard genome sequencing and annotation.</title>
        <authorList>
            <consortium name="The Broad Institute Genomics Platform"/>
            <consortium name="The Broad Institute Genome Sequencing Center for Infectious Disease"/>
            <person name="Wu L."/>
            <person name="Ma J."/>
        </authorList>
    </citation>
    <scope>NUCLEOTIDE SEQUENCE [LARGE SCALE GENOMIC DNA]</scope>
    <source>
        <strain evidence="2">JCM 18081</strain>
    </source>
</reference>
<dbReference type="EMBL" id="BAABIG010000024">
    <property type="protein sequence ID" value="GAA4799387.1"/>
    <property type="molecule type" value="Genomic_DNA"/>
</dbReference>
<gene>
    <name evidence="1" type="ORF">GCM10023220_29430</name>
</gene>
<organism evidence="1 2">
    <name type="scientific">Streptomyces ziwulingensis</name>
    <dbReference type="NCBI Taxonomy" id="1045501"/>
    <lineage>
        <taxon>Bacteria</taxon>
        <taxon>Bacillati</taxon>
        <taxon>Actinomycetota</taxon>
        <taxon>Actinomycetes</taxon>
        <taxon>Kitasatosporales</taxon>
        <taxon>Streptomycetaceae</taxon>
        <taxon>Streptomyces</taxon>
    </lineage>
</organism>
<proteinExistence type="predicted"/>
<evidence type="ECO:0000313" key="1">
    <source>
        <dbReference type="EMBL" id="GAA4799387.1"/>
    </source>
</evidence>
<comment type="caution">
    <text evidence="1">The sequence shown here is derived from an EMBL/GenBank/DDBJ whole genome shotgun (WGS) entry which is preliminary data.</text>
</comment>
<keyword evidence="2" id="KW-1185">Reference proteome</keyword>